<proteinExistence type="predicted"/>
<organism evidence="1 2">
    <name type="scientific">Vigna angularis var. angularis</name>
    <dbReference type="NCBI Taxonomy" id="157739"/>
    <lineage>
        <taxon>Eukaryota</taxon>
        <taxon>Viridiplantae</taxon>
        <taxon>Streptophyta</taxon>
        <taxon>Embryophyta</taxon>
        <taxon>Tracheophyta</taxon>
        <taxon>Spermatophyta</taxon>
        <taxon>Magnoliopsida</taxon>
        <taxon>eudicotyledons</taxon>
        <taxon>Gunneridae</taxon>
        <taxon>Pentapetalae</taxon>
        <taxon>rosids</taxon>
        <taxon>fabids</taxon>
        <taxon>Fabales</taxon>
        <taxon>Fabaceae</taxon>
        <taxon>Papilionoideae</taxon>
        <taxon>50 kb inversion clade</taxon>
        <taxon>NPAAA clade</taxon>
        <taxon>indigoferoid/millettioid clade</taxon>
        <taxon>Phaseoleae</taxon>
        <taxon>Vigna</taxon>
    </lineage>
</organism>
<dbReference type="AlphaFoldDB" id="A0A0S3RPZ4"/>
<keyword evidence="2" id="KW-1185">Reference proteome</keyword>
<protein>
    <submittedName>
        <fullName evidence="1">Uncharacterized protein</fullName>
    </submittedName>
</protein>
<feature type="non-terminal residue" evidence="1">
    <location>
        <position position="1"/>
    </location>
</feature>
<gene>
    <name evidence="1" type="primary">Vigan.03G273500</name>
    <name evidence="1" type="ORF">VIGAN_03273500</name>
</gene>
<sequence>VLNTYTNLQYTIKHFKIFIYQDLKQHYQFKRMLTIHFQPLNNGLQTTFNKFTNLADRERRDNAELHVLGYAVR</sequence>
<accession>A0A0S3RPZ4</accession>
<evidence type="ECO:0000313" key="1">
    <source>
        <dbReference type="EMBL" id="BAT82684.1"/>
    </source>
</evidence>
<dbReference type="Proteomes" id="UP000291084">
    <property type="component" value="Chromosome 3"/>
</dbReference>
<reference evidence="1 2" key="1">
    <citation type="journal article" date="2015" name="Sci. Rep.">
        <title>The power of single molecule real-time sequencing technology in the de novo assembly of a eukaryotic genome.</title>
        <authorList>
            <person name="Sakai H."/>
            <person name="Naito K."/>
            <person name="Ogiso-Tanaka E."/>
            <person name="Takahashi Y."/>
            <person name="Iseki K."/>
            <person name="Muto C."/>
            <person name="Satou K."/>
            <person name="Teruya K."/>
            <person name="Shiroma A."/>
            <person name="Shimoji M."/>
            <person name="Hirano T."/>
            <person name="Itoh T."/>
            <person name="Kaga A."/>
            <person name="Tomooka N."/>
        </authorList>
    </citation>
    <scope>NUCLEOTIDE SEQUENCE [LARGE SCALE GENOMIC DNA]</scope>
    <source>
        <strain evidence="2">cv. Shumari</strain>
    </source>
</reference>
<name>A0A0S3RPZ4_PHAAN</name>
<dbReference type="EMBL" id="AP015036">
    <property type="protein sequence ID" value="BAT82684.1"/>
    <property type="molecule type" value="Genomic_DNA"/>
</dbReference>
<evidence type="ECO:0000313" key="2">
    <source>
        <dbReference type="Proteomes" id="UP000291084"/>
    </source>
</evidence>